<evidence type="ECO:0000313" key="2">
    <source>
        <dbReference type="Proteomes" id="UP001162029"/>
    </source>
</evidence>
<protein>
    <submittedName>
        <fullName evidence="1">Uncharacterized protein</fullName>
    </submittedName>
</protein>
<proteinExistence type="predicted"/>
<sequence length="286" mass="31966">MKGGKLMSSKARSVLRSLDNCGTHDEDAELWMKFVELPNTLDTRLFNSRSDRAFVDEASQIIFLQQAELNTVRGVNGGYAGVEVKGGQTLTSNKFWGLTKNLVELIKTKTDGGDVEYNHCVDSDTTLRVNVVDSIMDLKSLLRAKRVTGLRCGSSDPDFDDKDASLSAIEVLSSFCTSPDGKEFISSDMLEKAFDELSAIEQLGVISIQASFLLGLQMRLKVCFLDHFESAKDEFERRIRRVFNCLTDKAHNMEHVASLMILLHFVPVKSFDSFFSALAQTYYITV</sequence>
<reference evidence="1" key="1">
    <citation type="submission" date="2022-12" db="EMBL/GenBank/DDBJ databases">
        <authorList>
            <person name="Webb A."/>
        </authorList>
    </citation>
    <scope>NUCLEOTIDE SEQUENCE</scope>
    <source>
        <strain evidence="1">Pd1</strain>
    </source>
</reference>
<keyword evidence="2" id="KW-1185">Reference proteome</keyword>
<evidence type="ECO:0000313" key="1">
    <source>
        <dbReference type="EMBL" id="CAI5746612.1"/>
    </source>
</evidence>
<name>A0AAV0VBS5_9STRA</name>
<dbReference type="Proteomes" id="UP001162029">
    <property type="component" value="Unassembled WGS sequence"/>
</dbReference>
<comment type="caution">
    <text evidence="1">The sequence shown here is derived from an EMBL/GenBank/DDBJ whole genome shotgun (WGS) entry which is preliminary data.</text>
</comment>
<gene>
    <name evidence="1" type="ORF">PDE001_LOCUS11587</name>
</gene>
<accession>A0AAV0VBS5</accession>
<dbReference type="EMBL" id="CANTFM010002604">
    <property type="protein sequence ID" value="CAI5746612.1"/>
    <property type="molecule type" value="Genomic_DNA"/>
</dbReference>
<organism evidence="1 2">
    <name type="scientific">Peronospora destructor</name>
    <dbReference type="NCBI Taxonomy" id="86335"/>
    <lineage>
        <taxon>Eukaryota</taxon>
        <taxon>Sar</taxon>
        <taxon>Stramenopiles</taxon>
        <taxon>Oomycota</taxon>
        <taxon>Peronosporomycetes</taxon>
        <taxon>Peronosporales</taxon>
        <taxon>Peronosporaceae</taxon>
        <taxon>Peronospora</taxon>
    </lineage>
</organism>
<dbReference type="AlphaFoldDB" id="A0AAV0VBS5"/>